<name>A0A6A4NMK9_LUPAL</name>
<feature type="compositionally biased region" description="Polar residues" evidence="1">
    <location>
        <begin position="212"/>
        <end position="222"/>
    </location>
</feature>
<dbReference type="PANTHER" id="PTHR35117">
    <property type="entry name" value="MYOSIN-M HEAVY PROTEIN"/>
    <property type="match status" value="1"/>
</dbReference>
<evidence type="ECO:0008006" key="4">
    <source>
        <dbReference type="Google" id="ProtNLM"/>
    </source>
</evidence>
<feature type="compositionally biased region" description="Low complexity" evidence="1">
    <location>
        <begin position="223"/>
        <end position="239"/>
    </location>
</feature>
<reference evidence="3" key="1">
    <citation type="journal article" date="2020" name="Nat. Commun.">
        <title>Genome sequence of the cluster root forming white lupin.</title>
        <authorList>
            <person name="Hufnagel B."/>
            <person name="Marques A."/>
            <person name="Soriano A."/>
            <person name="Marques L."/>
            <person name="Divol F."/>
            <person name="Doumas P."/>
            <person name="Sallet E."/>
            <person name="Mancinotti D."/>
            <person name="Carrere S."/>
            <person name="Marande W."/>
            <person name="Arribat S."/>
            <person name="Keller J."/>
            <person name="Huneau C."/>
            <person name="Blein T."/>
            <person name="Aime D."/>
            <person name="Laguerre M."/>
            <person name="Taylor J."/>
            <person name="Schubert V."/>
            <person name="Nelson M."/>
            <person name="Geu-Flores F."/>
            <person name="Crespi M."/>
            <person name="Gallardo-Guerrero K."/>
            <person name="Delaux P.-M."/>
            <person name="Salse J."/>
            <person name="Berges H."/>
            <person name="Guyot R."/>
            <person name="Gouzy J."/>
            <person name="Peret B."/>
        </authorList>
    </citation>
    <scope>NUCLEOTIDE SEQUENCE [LARGE SCALE GENOMIC DNA]</scope>
    <source>
        <strain evidence="3">cv. Amiga</strain>
    </source>
</reference>
<dbReference type="OrthoDB" id="1939654at2759"/>
<accession>A0A6A4NMK9</accession>
<proteinExistence type="predicted"/>
<protein>
    <recommendedName>
        <fullName evidence="4">LisH domain-containing protein</fullName>
    </recommendedName>
</protein>
<comment type="caution">
    <text evidence="2">The sequence shown here is derived from an EMBL/GenBank/DDBJ whole genome shotgun (WGS) entry which is preliminary data.</text>
</comment>
<evidence type="ECO:0000313" key="3">
    <source>
        <dbReference type="Proteomes" id="UP000447434"/>
    </source>
</evidence>
<feature type="region of interest" description="Disordered" evidence="1">
    <location>
        <begin position="265"/>
        <end position="288"/>
    </location>
</feature>
<dbReference type="Proteomes" id="UP000447434">
    <property type="component" value="Chromosome 19"/>
</dbReference>
<keyword evidence="3" id="KW-1185">Reference proteome</keyword>
<organism evidence="2 3">
    <name type="scientific">Lupinus albus</name>
    <name type="common">White lupine</name>
    <name type="synonym">Lupinus termis</name>
    <dbReference type="NCBI Taxonomy" id="3870"/>
    <lineage>
        <taxon>Eukaryota</taxon>
        <taxon>Viridiplantae</taxon>
        <taxon>Streptophyta</taxon>
        <taxon>Embryophyta</taxon>
        <taxon>Tracheophyta</taxon>
        <taxon>Spermatophyta</taxon>
        <taxon>Magnoliopsida</taxon>
        <taxon>eudicotyledons</taxon>
        <taxon>Gunneridae</taxon>
        <taxon>Pentapetalae</taxon>
        <taxon>rosids</taxon>
        <taxon>fabids</taxon>
        <taxon>Fabales</taxon>
        <taxon>Fabaceae</taxon>
        <taxon>Papilionoideae</taxon>
        <taxon>50 kb inversion clade</taxon>
        <taxon>genistoids sensu lato</taxon>
        <taxon>core genistoids</taxon>
        <taxon>Genisteae</taxon>
        <taxon>Lupinus</taxon>
    </lineage>
</organism>
<evidence type="ECO:0000256" key="1">
    <source>
        <dbReference type="SAM" id="MobiDB-lite"/>
    </source>
</evidence>
<gene>
    <name evidence="2" type="ORF">Lalb_Chr19g0124881</name>
</gene>
<dbReference type="EMBL" id="WOCE01000019">
    <property type="protein sequence ID" value="KAE9592025.1"/>
    <property type="molecule type" value="Genomic_DNA"/>
</dbReference>
<sequence>MAAKQSKSKKQESFGKGKVTPQQIAFIVDRYLCDNNFSSTRSTFRNEASSLISHSPIHHAPKTLLTLGQMLDEYICLKEQKVMLDQERVLIEQEKTRVQMLLQGMHNVMSAYNASGNLPPAPAARSAFAVVPQPKFSTTSHPGVTSTTSMPNKVNTNSVPQSNNANSDAGNFMTPIMDISGRKRKDTNTVDVPPAAKRTCGRSSSRKIPVKGQSTLQQPDNANNNQVVAQPSSVSQSSSENCTPNCSQVQGSGVVKCLFNQSSISVPSNSPVPKTPPRANSSHSDTYISPSKISSVVTRNRDTTPTRCTVISTKRVMVSPSKQMAYIQMSHCISPVKTVSDKMSKRDHVRSRLDFAASDMPESLDKPLPNEISTSTPLSEKELNILDIDFPNLDALGMDYFTEILDDFDFTCDGIDFSCHTTSNPSKDHASGYCFRLMLQSIFIISPTLLSDILFHYLTGHLQNAMLMMLHLNYQQFLQFYVRKTGNARHQFSD</sequence>
<evidence type="ECO:0000313" key="2">
    <source>
        <dbReference type="EMBL" id="KAE9592025.1"/>
    </source>
</evidence>
<dbReference type="PANTHER" id="PTHR35117:SF1">
    <property type="entry name" value="MYOSIN-M HEAVY PROTEIN"/>
    <property type="match status" value="1"/>
</dbReference>
<feature type="compositionally biased region" description="Polar residues" evidence="1">
    <location>
        <begin position="278"/>
        <end position="288"/>
    </location>
</feature>
<dbReference type="AlphaFoldDB" id="A0A6A4NMK9"/>
<feature type="region of interest" description="Disordered" evidence="1">
    <location>
        <begin position="136"/>
        <end position="245"/>
    </location>
</feature>
<feature type="compositionally biased region" description="Polar residues" evidence="1">
    <location>
        <begin position="136"/>
        <end position="169"/>
    </location>
</feature>